<dbReference type="SUPFAM" id="SSF52821">
    <property type="entry name" value="Rhodanese/Cell cycle control phosphatase"/>
    <property type="match status" value="1"/>
</dbReference>
<dbReference type="EMBL" id="CP026538">
    <property type="protein sequence ID" value="QAZ67938.1"/>
    <property type="molecule type" value="Genomic_DNA"/>
</dbReference>
<dbReference type="PROSITE" id="PS00380">
    <property type="entry name" value="RHODANESE_1"/>
    <property type="match status" value="1"/>
</dbReference>
<dbReference type="Gene3D" id="3.40.250.10">
    <property type="entry name" value="Rhodanese-like domain"/>
    <property type="match status" value="1"/>
</dbReference>
<dbReference type="SUPFAM" id="SSF47240">
    <property type="entry name" value="Ferritin-like"/>
    <property type="match status" value="1"/>
</dbReference>
<name>A0A4P6HRK8_9BACT</name>
<dbReference type="PANTHER" id="PTHR43031:SF1">
    <property type="entry name" value="PYRIDINE NUCLEOTIDE-DISULPHIDE OXIDOREDUCTASE"/>
    <property type="match status" value="1"/>
</dbReference>
<dbReference type="AlphaFoldDB" id="A0A4P6HRK8"/>
<dbReference type="InterPro" id="IPR009078">
    <property type="entry name" value="Ferritin-like_SF"/>
</dbReference>
<keyword evidence="2" id="KW-0808">Transferase</keyword>
<dbReference type="CDD" id="cd01045">
    <property type="entry name" value="Ferritin_like_AB"/>
    <property type="match status" value="1"/>
</dbReference>
<evidence type="ECO:0000313" key="3">
    <source>
        <dbReference type="Proteomes" id="UP000293296"/>
    </source>
</evidence>
<dbReference type="InterPro" id="IPR012347">
    <property type="entry name" value="Ferritin-like"/>
</dbReference>
<accession>A0A4P6HRK8</accession>
<dbReference type="SMART" id="SM00450">
    <property type="entry name" value="RHOD"/>
    <property type="match status" value="1"/>
</dbReference>
<dbReference type="InterPro" id="IPR050229">
    <property type="entry name" value="GlpE_sulfurtransferase"/>
</dbReference>
<dbReference type="InterPro" id="IPR001763">
    <property type="entry name" value="Rhodanese-like_dom"/>
</dbReference>
<dbReference type="GO" id="GO:0004792">
    <property type="term" value="F:thiosulfate-cyanide sulfurtransferase activity"/>
    <property type="evidence" value="ECO:0007669"/>
    <property type="project" value="InterPro"/>
</dbReference>
<dbReference type="RefSeq" id="WP_129352966.1">
    <property type="nucleotide sequence ID" value="NZ_CP026538.1"/>
</dbReference>
<feature type="domain" description="Rhodanese" evidence="1">
    <location>
        <begin position="25"/>
        <end position="113"/>
    </location>
</feature>
<evidence type="ECO:0000313" key="2">
    <source>
        <dbReference type="EMBL" id="QAZ67938.1"/>
    </source>
</evidence>
<dbReference type="OrthoDB" id="285281at2"/>
<dbReference type="InterPro" id="IPR001307">
    <property type="entry name" value="Thiosulphate_STrfase_CS"/>
</dbReference>
<proteinExistence type="predicted"/>
<sequence length="277" mass="29133">MSTDAVPAIQNVSADEARRLLDAARPGEITLLDVRMEPEYEEFHLPGAKLVPLPELPDRLGEIDKAKPVAVYCRSGMRSAAAAKLLAGAGFPRIVNLLGGAMAWQGAAAVGAPDAGMTLLSGAETPRQILLAALGMEAALGGFYQKLAEAAGDAETAATFSRLAGFEERHLRHVHSLYEKQTGQTADLAALLAGTGPELEGGLPASQFLEMLGGEPASAREALELAVSVEAQALDLYTRLARQTGDKTAKTLYETLSLEEKAHLKAVANLLARLPEA</sequence>
<dbReference type="CDD" id="cd00158">
    <property type="entry name" value="RHOD"/>
    <property type="match status" value="1"/>
</dbReference>
<organism evidence="2 3">
    <name type="scientific">Solidesulfovibrio carbinolicus</name>
    <dbReference type="NCBI Taxonomy" id="296842"/>
    <lineage>
        <taxon>Bacteria</taxon>
        <taxon>Pseudomonadati</taxon>
        <taxon>Thermodesulfobacteriota</taxon>
        <taxon>Desulfovibrionia</taxon>
        <taxon>Desulfovibrionales</taxon>
        <taxon>Desulfovibrionaceae</taxon>
        <taxon>Solidesulfovibrio</taxon>
    </lineage>
</organism>
<protein>
    <submittedName>
        <fullName evidence="2">Sulfurtransferase</fullName>
    </submittedName>
</protein>
<dbReference type="KEGG" id="dcb:C3Y92_12190"/>
<reference evidence="2 3" key="1">
    <citation type="submission" date="2018-02" db="EMBL/GenBank/DDBJ databases">
        <title>Genome sequence of Desulfovibrio carbinolicus DSM 3852.</title>
        <authorList>
            <person name="Wilbanks E."/>
            <person name="Skennerton C.T."/>
            <person name="Orphan V.J."/>
        </authorList>
    </citation>
    <scope>NUCLEOTIDE SEQUENCE [LARGE SCALE GENOMIC DNA]</scope>
    <source>
        <strain evidence="2 3">DSM 3852</strain>
    </source>
</reference>
<dbReference type="Pfam" id="PF00581">
    <property type="entry name" value="Rhodanese"/>
    <property type="match status" value="1"/>
</dbReference>
<dbReference type="PANTHER" id="PTHR43031">
    <property type="entry name" value="FAD-DEPENDENT OXIDOREDUCTASE"/>
    <property type="match status" value="1"/>
</dbReference>
<dbReference type="Gene3D" id="1.20.1260.10">
    <property type="match status" value="1"/>
</dbReference>
<dbReference type="Proteomes" id="UP000293296">
    <property type="component" value="Chromosome"/>
</dbReference>
<gene>
    <name evidence="2" type="ORF">C3Y92_12190</name>
</gene>
<evidence type="ECO:0000259" key="1">
    <source>
        <dbReference type="PROSITE" id="PS50206"/>
    </source>
</evidence>
<dbReference type="InterPro" id="IPR036873">
    <property type="entry name" value="Rhodanese-like_dom_sf"/>
</dbReference>
<keyword evidence="3" id="KW-1185">Reference proteome</keyword>
<dbReference type="PROSITE" id="PS50206">
    <property type="entry name" value="RHODANESE_3"/>
    <property type="match status" value="1"/>
</dbReference>